<organism evidence="1">
    <name type="scientific">Oikopleura dioica</name>
    <name type="common">Tunicate</name>
    <dbReference type="NCBI Taxonomy" id="34765"/>
    <lineage>
        <taxon>Eukaryota</taxon>
        <taxon>Metazoa</taxon>
        <taxon>Chordata</taxon>
        <taxon>Tunicata</taxon>
        <taxon>Appendicularia</taxon>
        <taxon>Copelata</taxon>
        <taxon>Oikopleuridae</taxon>
        <taxon>Oikopleura</taxon>
    </lineage>
</organism>
<reference evidence="1" key="1">
    <citation type="journal article" date="2010" name="Science">
        <title>Plasticity of animal genome architecture unmasked by rapid evolution of a pelagic tunicate.</title>
        <authorList>
            <person name="Denoeud F."/>
            <person name="Henriet S."/>
            <person name="Mungpakdee S."/>
            <person name="Aury J.M."/>
            <person name="Da Silva C."/>
            <person name="Brinkmann H."/>
            <person name="Mikhaleva J."/>
            <person name="Olsen L.C."/>
            <person name="Jubin C."/>
            <person name="Canestro C."/>
            <person name="Bouquet J.M."/>
            <person name="Danks G."/>
            <person name="Poulain J."/>
            <person name="Campsteijn C."/>
            <person name="Adamski M."/>
            <person name="Cross I."/>
            <person name="Yadetie F."/>
            <person name="Muffato M."/>
            <person name="Louis A."/>
            <person name="Butcher S."/>
            <person name="Tsagkogeorga G."/>
            <person name="Konrad A."/>
            <person name="Singh S."/>
            <person name="Jensen M.F."/>
            <person name="Cong E.H."/>
            <person name="Eikeseth-Otteraa H."/>
            <person name="Noel B."/>
            <person name="Anthouard V."/>
            <person name="Porcel B.M."/>
            <person name="Kachouri-Lafond R."/>
            <person name="Nishino A."/>
            <person name="Ugolini M."/>
            <person name="Chourrout P."/>
            <person name="Nishida H."/>
            <person name="Aasland R."/>
            <person name="Huzurbazar S."/>
            <person name="Westhof E."/>
            <person name="Delsuc F."/>
            <person name="Lehrach H."/>
            <person name="Reinhardt R."/>
            <person name="Weissenbach J."/>
            <person name="Roy S.W."/>
            <person name="Artiguenave F."/>
            <person name="Postlethwait J.H."/>
            <person name="Manak J.R."/>
            <person name="Thompson E.M."/>
            <person name="Jaillon O."/>
            <person name="Du Pasquier L."/>
            <person name="Boudinot P."/>
            <person name="Liberles D.A."/>
            <person name="Volff J.N."/>
            <person name="Philippe H."/>
            <person name="Lenhard B."/>
            <person name="Roest Crollius H."/>
            <person name="Wincker P."/>
            <person name="Chourrout D."/>
        </authorList>
    </citation>
    <scope>NUCLEOTIDE SEQUENCE [LARGE SCALE GENOMIC DNA]</scope>
</reference>
<proteinExistence type="predicted"/>
<protein>
    <submittedName>
        <fullName evidence="1">Uncharacterized protein</fullName>
    </submittedName>
</protein>
<gene>
    <name evidence="1" type="ORF">GSOID_T00024689001</name>
</gene>
<accession>E4YGN4</accession>
<evidence type="ECO:0000313" key="1">
    <source>
        <dbReference type="EMBL" id="CBY34658.1"/>
    </source>
</evidence>
<sequence>MPSTTEICTHECTYKWMRYPWSQCSDKCGGRTFRKVLCLSSEGQQVADSFCIDKKPKTSRRCGRNCAPFWQIGEWSICSQNEICEFINILLYNL</sequence>
<dbReference type="Pfam" id="PF19030">
    <property type="entry name" value="TSP1_ADAMTS"/>
    <property type="match status" value="1"/>
</dbReference>
<dbReference type="InterPro" id="IPR000884">
    <property type="entry name" value="TSP1_rpt"/>
</dbReference>
<dbReference type="SUPFAM" id="SSF82895">
    <property type="entry name" value="TSP-1 type 1 repeat"/>
    <property type="match status" value="1"/>
</dbReference>
<dbReference type="AlphaFoldDB" id="E4YGN4"/>
<dbReference type="InterPro" id="IPR036383">
    <property type="entry name" value="TSP1_rpt_sf"/>
</dbReference>
<dbReference type="EMBL" id="FN654530">
    <property type="protein sequence ID" value="CBY34658.1"/>
    <property type="molecule type" value="Genomic_DNA"/>
</dbReference>
<dbReference type="PROSITE" id="PS50092">
    <property type="entry name" value="TSP1"/>
    <property type="match status" value="1"/>
</dbReference>
<dbReference type="Proteomes" id="UP000011014">
    <property type="component" value="Unassembled WGS sequence"/>
</dbReference>
<name>E4YGN4_OIKDI</name>